<proteinExistence type="predicted"/>
<keyword evidence="3" id="KW-1185">Reference proteome</keyword>
<accession>A0A7D6ZIX3</accession>
<gene>
    <name evidence="2" type="ORF">H0264_30535</name>
</gene>
<dbReference type="PANTHER" id="PTHR42877">
    <property type="entry name" value="L-ORNITHINE N(5)-MONOOXYGENASE-RELATED"/>
    <property type="match status" value="1"/>
</dbReference>
<dbReference type="InterPro" id="IPR051209">
    <property type="entry name" value="FAD-bind_Monooxygenase_sf"/>
</dbReference>
<reference evidence="2 3" key="1">
    <citation type="submission" date="2020-07" db="EMBL/GenBank/DDBJ databases">
        <authorList>
            <person name="Zhuang K."/>
            <person name="Ran Y."/>
        </authorList>
    </citation>
    <scope>NUCLEOTIDE SEQUENCE [LARGE SCALE GENOMIC DNA]</scope>
    <source>
        <strain evidence="2 3">WCH-YHL-001</strain>
    </source>
</reference>
<dbReference type="Gene3D" id="3.50.50.60">
    <property type="entry name" value="FAD/NAD(P)-binding domain"/>
    <property type="match status" value="3"/>
</dbReference>
<protein>
    <submittedName>
        <fullName evidence="2">NAD(P)/FAD-dependent oxidoreductase</fullName>
    </submittedName>
</protein>
<name>A0A7D6ZIX3_9NOCA</name>
<organism evidence="2 3">
    <name type="scientific">Nocardia huaxiensis</name>
    <dbReference type="NCBI Taxonomy" id="2755382"/>
    <lineage>
        <taxon>Bacteria</taxon>
        <taxon>Bacillati</taxon>
        <taxon>Actinomycetota</taxon>
        <taxon>Actinomycetes</taxon>
        <taxon>Mycobacteriales</taxon>
        <taxon>Nocardiaceae</taxon>
        <taxon>Nocardia</taxon>
    </lineage>
</organism>
<dbReference type="EMBL" id="CP059399">
    <property type="protein sequence ID" value="QLY34778.1"/>
    <property type="molecule type" value="Genomic_DNA"/>
</dbReference>
<evidence type="ECO:0000313" key="2">
    <source>
        <dbReference type="EMBL" id="QLY34778.1"/>
    </source>
</evidence>
<sequence>MIGAGPGGIAAGVKLKKAGITDFAILERADEVGGSWHENHYPGLEVDIPSLAYQYSFARNPNWSRLFAPGAEVKRYHVEVARRFGLYPHLHFGTEVVSEEWDEDNHRWKLHLADGGTITARFVISAVGAFIKPKEDPGIPGLAEYRGKIQRPSDWDDEYDLAGKKVAIIGTGASSVQITPSIAPRVGSLSVFQRTPVWCVPKPNPRIPRAAQLILHTPGLQAATHGAVLVAVDLLLRVMSNAPMALVRPTMRTVDAVAIAGYQGLLRTMVRDKATRAGLTPNYGPIAKRPTANTGYLLAFNRDNVELVTTPIERFTETGIRTVDGTNHEFDMIVLATGYHVFSDPETYTPGMVVGEDGLDLGKFYAEHGLQAYESVSLPSLPNRWTLVGPYSWTGSGWHAFVEMTADHAVRAIAEARRRGATFVAVRRDAQESYHRTIYAHSEAMRFYLAELNAHVPTYYRNSQGDSTYIRPTGFFRARRGHRRFPFSDYRFELLRPRPAVEADTTPDAVADEAASGPLPVGAAAPAKPRAARTKSASGAKSATAAKTSAAAKATAGAKTPAGAKSAAGRKSGTAAKSTAAEPKPRRRTGSNGDA</sequence>
<dbReference type="InterPro" id="IPR036188">
    <property type="entry name" value="FAD/NAD-bd_sf"/>
</dbReference>
<dbReference type="AlphaFoldDB" id="A0A7D6ZIX3"/>
<dbReference type="Pfam" id="PF13738">
    <property type="entry name" value="Pyr_redox_3"/>
    <property type="match status" value="1"/>
</dbReference>
<dbReference type="KEGG" id="nhu:H0264_30535"/>
<evidence type="ECO:0000256" key="1">
    <source>
        <dbReference type="SAM" id="MobiDB-lite"/>
    </source>
</evidence>
<dbReference type="PANTHER" id="PTHR42877:SF4">
    <property type="entry name" value="FAD_NAD(P)-BINDING DOMAIN-CONTAINING PROTEIN-RELATED"/>
    <property type="match status" value="1"/>
</dbReference>
<feature type="compositionally biased region" description="Low complexity" evidence="1">
    <location>
        <begin position="523"/>
        <end position="578"/>
    </location>
</feature>
<dbReference type="SUPFAM" id="SSF51905">
    <property type="entry name" value="FAD/NAD(P)-binding domain"/>
    <property type="match status" value="2"/>
</dbReference>
<evidence type="ECO:0000313" key="3">
    <source>
        <dbReference type="Proteomes" id="UP000515512"/>
    </source>
</evidence>
<dbReference type="Proteomes" id="UP000515512">
    <property type="component" value="Chromosome"/>
</dbReference>
<feature type="region of interest" description="Disordered" evidence="1">
    <location>
        <begin position="511"/>
        <end position="595"/>
    </location>
</feature>